<evidence type="ECO:0000256" key="9">
    <source>
        <dbReference type="SAM" id="Phobius"/>
    </source>
</evidence>
<sequence length="501" mass="55903">MTSFGQKFVSYVGHSNLTAEFQRICGIKKHKDVTVESNGVNGEFSRNTGWESTGSITKKANGSVAKLSSNGCESSATIVSNGHGKHICNGTSHFSNGVKERSHVNGKNGFKNHDQVNGLNGFTNGNGYLRHDHLNENGKDKKHSENGHGGQEQSNTGTQSSEVSNSDSSPKYTIENYLLYYIFSFGASLGNEVFYIMFFTFTIWNFDSFVVRKVCIVWCVIMYVGQAAKDVIRWPRPNSPPVVRMEERYELEYGMPSTHAMVGVAIPFGMIVFMSGRYEFNFAFGLLFAITWSVLVSFSRLYLGMHSVLDILAGICFAFFLMASTMPFVDPIDQFLISHPNAMPVLVTTCMALCLLYPSLDKWSTARGDTTLVLAVFSGIYAGLWLTGALTDFEPAKDSPPFVLGLPTPREAFLALLRQVIGVFFVVILLTAIKTAVLRSLSYVFGYDHKDPKTKQHLLIELPYRYVSYFVSSTAAVYVMPLLFLKLNIERQSYYSEVFNY</sequence>
<feature type="compositionally biased region" description="Basic and acidic residues" evidence="8">
    <location>
        <begin position="130"/>
        <end position="146"/>
    </location>
</feature>
<proteinExistence type="inferred from homology"/>
<protein>
    <submittedName>
        <fullName evidence="12">Sphingosine-1-phosphate phosphatase 2</fullName>
    </submittedName>
</protein>
<keyword evidence="2 9" id="KW-0812">Transmembrane</keyword>
<feature type="transmembrane region" description="Helical" evidence="9">
    <location>
        <begin position="178"/>
        <end position="204"/>
    </location>
</feature>
<evidence type="ECO:0000256" key="8">
    <source>
        <dbReference type="SAM" id="MobiDB-lite"/>
    </source>
</evidence>
<feature type="transmembrane region" description="Helical" evidence="9">
    <location>
        <begin position="210"/>
        <end position="232"/>
    </location>
</feature>
<feature type="region of interest" description="Disordered" evidence="8">
    <location>
        <begin position="130"/>
        <end position="168"/>
    </location>
</feature>
<keyword evidence="3" id="KW-0378">Hydrolase</keyword>
<feature type="domain" description="Phosphatidic acid phosphatase type 2/haloperoxidase" evidence="10">
    <location>
        <begin position="211"/>
        <end position="326"/>
    </location>
</feature>
<dbReference type="GeneID" id="101847778"/>
<reference evidence="12" key="1">
    <citation type="submission" date="2025-08" db="UniProtKB">
        <authorList>
            <consortium name="RefSeq"/>
        </authorList>
    </citation>
    <scope>IDENTIFICATION</scope>
</reference>
<dbReference type="SMART" id="SM00014">
    <property type="entry name" value="acidPPc"/>
    <property type="match status" value="1"/>
</dbReference>
<evidence type="ECO:0000256" key="3">
    <source>
        <dbReference type="ARBA" id="ARBA00022801"/>
    </source>
</evidence>
<evidence type="ECO:0000256" key="5">
    <source>
        <dbReference type="ARBA" id="ARBA00022989"/>
    </source>
</evidence>
<comment type="similarity">
    <text evidence="7">Belongs to the type 2 lipid phosphate phosphatase family.</text>
</comment>
<evidence type="ECO:0000256" key="1">
    <source>
        <dbReference type="ARBA" id="ARBA00004477"/>
    </source>
</evidence>
<accession>A0ABM0JAI7</accession>
<dbReference type="Pfam" id="PF01569">
    <property type="entry name" value="PAP2"/>
    <property type="match status" value="1"/>
</dbReference>
<evidence type="ECO:0000313" key="12">
    <source>
        <dbReference type="RefSeq" id="XP_005089195.1"/>
    </source>
</evidence>
<evidence type="ECO:0000256" key="2">
    <source>
        <dbReference type="ARBA" id="ARBA00022692"/>
    </source>
</evidence>
<feature type="transmembrane region" description="Helical" evidence="9">
    <location>
        <begin position="311"/>
        <end position="329"/>
    </location>
</feature>
<feature type="compositionally biased region" description="Polar residues" evidence="8">
    <location>
        <begin position="151"/>
        <end position="168"/>
    </location>
</feature>
<gene>
    <name evidence="12" type="primary">LOC101847778</name>
</gene>
<keyword evidence="6 9" id="KW-0472">Membrane</keyword>
<evidence type="ECO:0000256" key="4">
    <source>
        <dbReference type="ARBA" id="ARBA00022824"/>
    </source>
</evidence>
<keyword evidence="5 9" id="KW-1133">Transmembrane helix</keyword>
<dbReference type="RefSeq" id="XP_005089195.1">
    <property type="nucleotide sequence ID" value="XM_005089138.3"/>
</dbReference>
<dbReference type="PANTHER" id="PTHR14969">
    <property type="entry name" value="SPHINGOSINE-1-PHOSPHATE PHOSPHOHYDROLASE"/>
    <property type="match status" value="1"/>
</dbReference>
<keyword evidence="4" id="KW-0256">Endoplasmic reticulum</keyword>
<dbReference type="SUPFAM" id="SSF48317">
    <property type="entry name" value="Acid phosphatase/Vanadium-dependent haloperoxidase"/>
    <property type="match status" value="1"/>
</dbReference>
<dbReference type="CDD" id="cd03388">
    <property type="entry name" value="PAP2_SPPase1"/>
    <property type="match status" value="1"/>
</dbReference>
<feature type="transmembrane region" description="Helical" evidence="9">
    <location>
        <begin position="280"/>
        <end position="299"/>
    </location>
</feature>
<feature type="transmembrane region" description="Helical" evidence="9">
    <location>
        <begin position="372"/>
        <end position="393"/>
    </location>
</feature>
<dbReference type="Gene3D" id="1.20.144.10">
    <property type="entry name" value="Phosphatidic acid phosphatase type 2/haloperoxidase"/>
    <property type="match status" value="1"/>
</dbReference>
<dbReference type="PANTHER" id="PTHR14969:SF28">
    <property type="entry name" value="DIHYDROSPHINGOSINE 1-PHOSPHATE PHOSPHATASE LCB3-RELATED"/>
    <property type="match status" value="1"/>
</dbReference>
<organism evidence="11 12">
    <name type="scientific">Aplysia californica</name>
    <name type="common">California sea hare</name>
    <dbReference type="NCBI Taxonomy" id="6500"/>
    <lineage>
        <taxon>Eukaryota</taxon>
        <taxon>Metazoa</taxon>
        <taxon>Spiralia</taxon>
        <taxon>Lophotrochozoa</taxon>
        <taxon>Mollusca</taxon>
        <taxon>Gastropoda</taxon>
        <taxon>Heterobranchia</taxon>
        <taxon>Euthyneura</taxon>
        <taxon>Tectipleura</taxon>
        <taxon>Aplysiida</taxon>
        <taxon>Aplysioidea</taxon>
        <taxon>Aplysiidae</taxon>
        <taxon>Aplysia</taxon>
    </lineage>
</organism>
<name>A0ABM0JAI7_APLCA</name>
<evidence type="ECO:0000313" key="11">
    <source>
        <dbReference type="Proteomes" id="UP000694888"/>
    </source>
</evidence>
<evidence type="ECO:0000256" key="7">
    <source>
        <dbReference type="ARBA" id="ARBA00038324"/>
    </source>
</evidence>
<dbReference type="InterPro" id="IPR000326">
    <property type="entry name" value="PAP2/HPO"/>
</dbReference>
<comment type="subcellular location">
    <subcellularLocation>
        <location evidence="1">Endoplasmic reticulum membrane</location>
        <topology evidence="1">Multi-pass membrane protein</topology>
    </subcellularLocation>
</comment>
<dbReference type="Proteomes" id="UP000694888">
    <property type="component" value="Unplaced"/>
</dbReference>
<dbReference type="InterPro" id="IPR036938">
    <property type="entry name" value="PAP2/HPO_sf"/>
</dbReference>
<evidence type="ECO:0000259" key="10">
    <source>
        <dbReference type="SMART" id="SM00014"/>
    </source>
</evidence>
<feature type="transmembrane region" description="Helical" evidence="9">
    <location>
        <begin position="253"/>
        <end position="274"/>
    </location>
</feature>
<feature type="transmembrane region" description="Helical" evidence="9">
    <location>
        <begin position="341"/>
        <end position="360"/>
    </location>
</feature>
<evidence type="ECO:0000256" key="6">
    <source>
        <dbReference type="ARBA" id="ARBA00023136"/>
    </source>
</evidence>
<feature type="transmembrane region" description="Helical" evidence="9">
    <location>
        <begin position="466"/>
        <end position="485"/>
    </location>
</feature>
<keyword evidence="11" id="KW-1185">Reference proteome</keyword>